<dbReference type="SMART" id="SM00367">
    <property type="entry name" value="LRR_CC"/>
    <property type="match status" value="6"/>
</dbReference>
<dbReference type="InterPro" id="IPR057207">
    <property type="entry name" value="FBXL15_LRR"/>
</dbReference>
<protein>
    <submittedName>
        <fullName evidence="3">RNI-like protein</fullName>
    </submittedName>
</protein>
<accession>A0A1Y2AEB6</accession>
<organism evidence="3 4">
    <name type="scientific">Neocallimastix californiae</name>
    <dbReference type="NCBI Taxonomy" id="1754190"/>
    <lineage>
        <taxon>Eukaryota</taxon>
        <taxon>Fungi</taxon>
        <taxon>Fungi incertae sedis</taxon>
        <taxon>Chytridiomycota</taxon>
        <taxon>Chytridiomycota incertae sedis</taxon>
        <taxon>Neocallimastigomycetes</taxon>
        <taxon>Neocallimastigales</taxon>
        <taxon>Neocallimastigaceae</taxon>
        <taxon>Neocallimastix</taxon>
    </lineage>
</organism>
<feature type="domain" description="F-box/LRR-repeat protein 15-like leucin rich repeat" evidence="2">
    <location>
        <begin position="515"/>
        <end position="741"/>
    </location>
</feature>
<evidence type="ECO:0000259" key="2">
    <source>
        <dbReference type="Pfam" id="PF25372"/>
    </source>
</evidence>
<dbReference type="SUPFAM" id="SSF52047">
    <property type="entry name" value="RNI-like"/>
    <property type="match status" value="1"/>
</dbReference>
<evidence type="ECO:0000313" key="4">
    <source>
        <dbReference type="Proteomes" id="UP000193920"/>
    </source>
</evidence>
<feature type="compositionally biased region" description="Basic residues" evidence="1">
    <location>
        <begin position="300"/>
        <end position="310"/>
    </location>
</feature>
<dbReference type="OrthoDB" id="2149604at2759"/>
<feature type="region of interest" description="Disordered" evidence="1">
    <location>
        <begin position="298"/>
        <end position="356"/>
    </location>
</feature>
<sequence>MSDDPYYDNFTNISDENRHARNHLDEIDDHNMSDSILNPESVASIRSLLEVLSHSFLKIEKYNKDLFEKDNLYISTKILKHVKNDEENKPPLPQNITVYSVPETTIINTMVNSMKEDKTIKLIKNEKLLSKKEKGKVEISINNEGYDEIHPQQENKNLKDEKLNPIPIHKIPSTFSSTSIDSIDKIDNNSSGTANNSFVNLDINKIQSNFSSYDSFHSFFNINSSFSEHDSFIDNNKLYSNAYSNSNSDIKMNMNSEESTTKISNDFNEKSHSKIQNFPPEILTKIFNYVRIIPKDKNLKKQKHQNKCSKGKQSDEASSSLVTQASSSSSSFSKQTDYQEQNIYSNNGNSTTNNYEDYSYDNIEIESNHEEESKSSNLSNSNAYNDVYSCIRVCRHWCHIAQKELYHTLSFNYTNIINSYLLLKIAASLEVLCKSEKISPTRSIVLRVSHDGKVPDSKEWYDRKGELAFIMILRNCPNLKYIALFGVNFSNLTAEVISSVCTNVHQLLLIPFSTSNINERGLLRITEHCHKICSLILSFFKFTSKANIRKIFKNLEPSLKNLDLIQAECEENDFDYIIPYLKNIEELGLMLTTSFSDSSLTLVNRHCSKLEYLNFTGLLNISDQGLENFHSHSHYPKNKRIKRINLSDCMDITDEGLRIISNHCEALEAISIDDCPRITDEGFEAFIKHQSQMKYLSIANSETLTNKSIECLNKYCPYIEKLNIKGCLKIREKTVKNFISLHPNLNTLCFHQEKNTFSRGFINYLNKNYSTEDFDDMFLKWNQ</sequence>
<gene>
    <name evidence="3" type="ORF">LY90DRAFT_676524</name>
</gene>
<dbReference type="EMBL" id="MCOG01000277">
    <property type="protein sequence ID" value="ORY20891.1"/>
    <property type="molecule type" value="Genomic_DNA"/>
</dbReference>
<dbReference type="STRING" id="1754190.A0A1Y2AEB6"/>
<proteinExistence type="predicted"/>
<dbReference type="Gene3D" id="3.80.10.10">
    <property type="entry name" value="Ribonuclease Inhibitor"/>
    <property type="match status" value="2"/>
</dbReference>
<dbReference type="Pfam" id="PF25372">
    <property type="entry name" value="DUF7885"/>
    <property type="match status" value="1"/>
</dbReference>
<reference evidence="3 4" key="1">
    <citation type="submission" date="2016-08" db="EMBL/GenBank/DDBJ databases">
        <title>A Parts List for Fungal Cellulosomes Revealed by Comparative Genomics.</title>
        <authorList>
            <consortium name="DOE Joint Genome Institute"/>
            <person name="Haitjema C.H."/>
            <person name="Gilmore S.P."/>
            <person name="Henske J.K."/>
            <person name="Solomon K.V."/>
            <person name="De Groot R."/>
            <person name="Kuo A."/>
            <person name="Mondo S.J."/>
            <person name="Salamov A.A."/>
            <person name="Labutti K."/>
            <person name="Zhao Z."/>
            <person name="Chiniquy J."/>
            <person name="Barry K."/>
            <person name="Brewer H.M."/>
            <person name="Purvine S.O."/>
            <person name="Wright A.T."/>
            <person name="Boxma B."/>
            <person name="Van Alen T."/>
            <person name="Hackstein J.H."/>
            <person name="Baker S.E."/>
            <person name="Grigoriev I.V."/>
            <person name="O'Malley M.A."/>
        </authorList>
    </citation>
    <scope>NUCLEOTIDE SEQUENCE [LARGE SCALE GENOMIC DNA]</scope>
    <source>
        <strain evidence="3 4">G1</strain>
    </source>
</reference>
<dbReference type="AlphaFoldDB" id="A0A1Y2AEB6"/>
<dbReference type="GO" id="GO:0019005">
    <property type="term" value="C:SCF ubiquitin ligase complex"/>
    <property type="evidence" value="ECO:0007669"/>
    <property type="project" value="TreeGrafter"/>
</dbReference>
<feature type="compositionally biased region" description="Low complexity" evidence="1">
    <location>
        <begin position="318"/>
        <end position="333"/>
    </location>
</feature>
<evidence type="ECO:0000313" key="3">
    <source>
        <dbReference type="EMBL" id="ORY20891.1"/>
    </source>
</evidence>
<feature type="compositionally biased region" description="Low complexity" evidence="1">
    <location>
        <begin position="342"/>
        <end position="355"/>
    </location>
</feature>
<dbReference type="InterPro" id="IPR006553">
    <property type="entry name" value="Leu-rich_rpt_Cys-con_subtyp"/>
</dbReference>
<dbReference type="InterPro" id="IPR032675">
    <property type="entry name" value="LRR_dom_sf"/>
</dbReference>
<dbReference type="GO" id="GO:0031146">
    <property type="term" value="P:SCF-dependent proteasomal ubiquitin-dependent protein catabolic process"/>
    <property type="evidence" value="ECO:0007669"/>
    <property type="project" value="TreeGrafter"/>
</dbReference>
<evidence type="ECO:0000256" key="1">
    <source>
        <dbReference type="SAM" id="MobiDB-lite"/>
    </source>
</evidence>
<name>A0A1Y2AEB6_9FUNG</name>
<comment type="caution">
    <text evidence="3">The sequence shown here is derived from an EMBL/GenBank/DDBJ whole genome shotgun (WGS) entry which is preliminary data.</text>
</comment>
<keyword evidence="4" id="KW-1185">Reference proteome</keyword>
<dbReference type="Proteomes" id="UP000193920">
    <property type="component" value="Unassembled WGS sequence"/>
</dbReference>
<dbReference type="PANTHER" id="PTHR13318">
    <property type="entry name" value="PARTNER OF PAIRED, ISOFORM B-RELATED"/>
    <property type="match status" value="1"/>
</dbReference>